<keyword evidence="3" id="KW-1185">Reference proteome</keyword>
<dbReference type="EMBL" id="JAXOVC010000012">
    <property type="protein sequence ID" value="KAK4495285.1"/>
    <property type="molecule type" value="Genomic_DNA"/>
</dbReference>
<evidence type="ECO:0000313" key="3">
    <source>
        <dbReference type="Proteomes" id="UP001305779"/>
    </source>
</evidence>
<accession>A0ABR0E1K8</accession>
<comment type="caution">
    <text evidence="2">The sequence shown here is derived from an EMBL/GenBank/DDBJ whole genome shotgun (WGS) entry which is preliminary data.</text>
</comment>
<gene>
    <name evidence="2" type="ORF">PRZ48_013615</name>
</gene>
<protein>
    <submittedName>
        <fullName evidence="2">Uncharacterized protein</fullName>
    </submittedName>
</protein>
<reference evidence="2 3" key="1">
    <citation type="journal article" date="2023" name="G3 (Bethesda)">
        <title>A chromosome-level genome assembly of Zasmidium syzygii isolated from banana leaves.</title>
        <authorList>
            <person name="van Westerhoven A.C."/>
            <person name="Mehrabi R."/>
            <person name="Talebi R."/>
            <person name="Steentjes M.B.F."/>
            <person name="Corcolon B."/>
            <person name="Chong P.A."/>
            <person name="Kema G.H.J."/>
            <person name="Seidl M.F."/>
        </authorList>
    </citation>
    <scope>NUCLEOTIDE SEQUENCE [LARGE SCALE GENOMIC DNA]</scope>
    <source>
        <strain evidence="2 3">P124</strain>
    </source>
</reference>
<feature type="coiled-coil region" evidence="1">
    <location>
        <begin position="78"/>
        <end position="105"/>
    </location>
</feature>
<organism evidence="2 3">
    <name type="scientific">Zasmidium cellare</name>
    <name type="common">Wine cellar mold</name>
    <name type="synonym">Racodium cellare</name>
    <dbReference type="NCBI Taxonomy" id="395010"/>
    <lineage>
        <taxon>Eukaryota</taxon>
        <taxon>Fungi</taxon>
        <taxon>Dikarya</taxon>
        <taxon>Ascomycota</taxon>
        <taxon>Pezizomycotina</taxon>
        <taxon>Dothideomycetes</taxon>
        <taxon>Dothideomycetidae</taxon>
        <taxon>Mycosphaerellales</taxon>
        <taxon>Mycosphaerellaceae</taxon>
        <taxon>Zasmidium</taxon>
    </lineage>
</organism>
<evidence type="ECO:0000256" key="1">
    <source>
        <dbReference type="SAM" id="Coils"/>
    </source>
</evidence>
<name>A0ABR0E1K8_ZASCE</name>
<keyword evidence="1" id="KW-0175">Coiled coil</keyword>
<proteinExistence type="predicted"/>
<sequence length="107" mass="11821">MSYNNRGNALAQAQIEASFRRRDALASQLNALQGQLANLQANDPGYNGGKYVSPLNVGCRAGLILDSPRERQQRMDNVMMLRQNIAGTQSQLAQLNAQIDNLRQMGF</sequence>
<evidence type="ECO:0000313" key="2">
    <source>
        <dbReference type="EMBL" id="KAK4495285.1"/>
    </source>
</evidence>
<dbReference type="Proteomes" id="UP001305779">
    <property type="component" value="Unassembled WGS sequence"/>
</dbReference>